<comment type="pathway">
    <text evidence="3 18">Phospholipid metabolism; CDP-diacylglycerol biosynthesis; CDP-diacylglycerol from sn-glycerol 3-phosphate: step 3/3.</text>
</comment>
<evidence type="ECO:0000256" key="14">
    <source>
        <dbReference type="ARBA" id="ARBA00023098"/>
    </source>
</evidence>
<keyword evidence="13 19" id="KW-1133">Transmembrane helix</keyword>
<gene>
    <name evidence="20" type="primary">cdsA</name>
    <name evidence="20" type="ORF">CleRT_04120</name>
</gene>
<feature type="transmembrane region" description="Helical" evidence="19">
    <location>
        <begin position="134"/>
        <end position="155"/>
    </location>
</feature>
<feature type="transmembrane region" description="Helical" evidence="19">
    <location>
        <begin position="176"/>
        <end position="195"/>
    </location>
</feature>
<keyword evidence="15 19" id="KW-0472">Membrane</keyword>
<comment type="catalytic activity">
    <reaction evidence="1 18">
        <text>a 1,2-diacyl-sn-glycero-3-phosphate + CTP + H(+) = a CDP-1,2-diacyl-sn-glycerol + diphosphate</text>
        <dbReference type="Rhea" id="RHEA:16229"/>
        <dbReference type="ChEBI" id="CHEBI:15378"/>
        <dbReference type="ChEBI" id="CHEBI:33019"/>
        <dbReference type="ChEBI" id="CHEBI:37563"/>
        <dbReference type="ChEBI" id="CHEBI:58332"/>
        <dbReference type="ChEBI" id="CHEBI:58608"/>
        <dbReference type="EC" id="2.7.7.41"/>
    </reaction>
</comment>
<feature type="transmembrane region" description="Helical" evidence="19">
    <location>
        <begin position="108"/>
        <end position="128"/>
    </location>
</feature>
<evidence type="ECO:0000313" key="20">
    <source>
        <dbReference type="EMBL" id="AKQ33365.1"/>
    </source>
</evidence>
<sequence length="269" mass="30198">MFKHRVLTLLVLVPLLLLAILYLPMPWFSLLIGAVMLWAAWEWSPLAGIKNYYFRTLYVITILLALIGTYYLPIFWVLIISFIIWLWAAAAVICYAKGFFPMGFQYNVIKIVVSFFVLTSCWVVGVALREDMGGPGWLVFGLVLIWAMDIGAYLAGRWWGKRTLIARVSPNKTWEGLVGGIVLTLAIAVIISLVFRQPLFRLILISLLALITAIFAIIGDLFESMLKRQAGVKDTGQLLPGHGGILDRIDSILAALPIFLLGSLWIWLI</sequence>
<organism evidence="20 21">
    <name type="scientific">Candidatus Coxiella mudrowiae</name>
    <dbReference type="NCBI Taxonomy" id="2054173"/>
    <lineage>
        <taxon>Bacteria</taxon>
        <taxon>Pseudomonadati</taxon>
        <taxon>Pseudomonadota</taxon>
        <taxon>Gammaproteobacteria</taxon>
        <taxon>Legionellales</taxon>
        <taxon>Coxiellaceae</taxon>
        <taxon>Coxiella</taxon>
    </lineage>
</organism>
<feature type="transmembrane region" description="Helical" evidence="19">
    <location>
        <begin position="74"/>
        <end position="96"/>
    </location>
</feature>
<feature type="transmembrane region" description="Helical" evidence="19">
    <location>
        <begin position="12"/>
        <end position="40"/>
    </location>
</feature>
<dbReference type="PROSITE" id="PS01315">
    <property type="entry name" value="CDS"/>
    <property type="match status" value="1"/>
</dbReference>
<proteinExistence type="inferred from homology"/>
<keyword evidence="10 18" id="KW-0808">Transferase</keyword>
<keyword evidence="9" id="KW-0444">Lipid biosynthesis</keyword>
<reference evidence="20 21" key="1">
    <citation type="journal article" date="2015" name="Genome Biol. Evol.">
        <title>Distinctive Genome Reduction Rates Revealed by Genomic Analyses of Two Coxiella-Like Endosymbionts in Ticks.</title>
        <authorList>
            <person name="Gottlieb Y."/>
            <person name="Lalzar I."/>
            <person name="Klasson L."/>
        </authorList>
    </citation>
    <scope>NUCLEOTIDE SEQUENCE [LARGE SCALE GENOMIC DNA]</scope>
    <source>
        <strain evidence="20 21">CRt</strain>
    </source>
</reference>
<evidence type="ECO:0000256" key="8">
    <source>
        <dbReference type="ARBA" id="ARBA00022475"/>
    </source>
</evidence>
<dbReference type="Proteomes" id="UP000063965">
    <property type="component" value="Chromosome"/>
</dbReference>
<dbReference type="RefSeq" id="WP_048875019.1">
    <property type="nucleotide sequence ID" value="NZ_CP011126.1"/>
</dbReference>
<evidence type="ECO:0000256" key="5">
    <source>
        <dbReference type="ARBA" id="ARBA00010185"/>
    </source>
</evidence>
<dbReference type="PANTHER" id="PTHR46382">
    <property type="entry name" value="PHOSPHATIDATE CYTIDYLYLTRANSFERASE"/>
    <property type="match status" value="1"/>
</dbReference>
<comment type="subcellular location">
    <subcellularLocation>
        <location evidence="2">Cell membrane</location>
        <topology evidence="2">Multi-pass membrane protein</topology>
    </subcellularLocation>
</comment>
<keyword evidence="12 18" id="KW-0548">Nucleotidyltransferase</keyword>
<evidence type="ECO:0000256" key="10">
    <source>
        <dbReference type="ARBA" id="ARBA00022679"/>
    </source>
</evidence>
<feature type="transmembrane region" description="Helical" evidence="19">
    <location>
        <begin position="201"/>
        <end position="222"/>
    </location>
</feature>
<evidence type="ECO:0000256" key="18">
    <source>
        <dbReference type="RuleBase" id="RU003938"/>
    </source>
</evidence>
<evidence type="ECO:0000256" key="3">
    <source>
        <dbReference type="ARBA" id="ARBA00005119"/>
    </source>
</evidence>
<evidence type="ECO:0000256" key="11">
    <source>
        <dbReference type="ARBA" id="ARBA00022692"/>
    </source>
</evidence>
<evidence type="ECO:0000256" key="16">
    <source>
        <dbReference type="ARBA" id="ARBA00023209"/>
    </source>
</evidence>
<evidence type="ECO:0000256" key="15">
    <source>
        <dbReference type="ARBA" id="ARBA00023136"/>
    </source>
</evidence>
<evidence type="ECO:0000256" key="4">
    <source>
        <dbReference type="ARBA" id="ARBA00005189"/>
    </source>
</evidence>
<evidence type="ECO:0000256" key="19">
    <source>
        <dbReference type="SAM" id="Phobius"/>
    </source>
</evidence>
<dbReference type="EC" id="2.7.7.41" evidence="6 18"/>
<keyword evidence="11 18" id="KW-0812">Transmembrane</keyword>
<comment type="pathway">
    <text evidence="4">Lipid metabolism.</text>
</comment>
<evidence type="ECO:0000256" key="1">
    <source>
        <dbReference type="ARBA" id="ARBA00001698"/>
    </source>
</evidence>
<evidence type="ECO:0000256" key="12">
    <source>
        <dbReference type="ARBA" id="ARBA00022695"/>
    </source>
</evidence>
<protein>
    <recommendedName>
        <fullName evidence="7 18">Phosphatidate cytidylyltransferase</fullName>
        <ecNumber evidence="6 18">2.7.7.41</ecNumber>
    </recommendedName>
</protein>
<evidence type="ECO:0000256" key="6">
    <source>
        <dbReference type="ARBA" id="ARBA00012487"/>
    </source>
</evidence>
<evidence type="ECO:0000256" key="13">
    <source>
        <dbReference type="ARBA" id="ARBA00022989"/>
    </source>
</evidence>
<keyword evidence="16" id="KW-0594">Phospholipid biosynthesis</keyword>
<accession>A0ABN4HNZ0</accession>
<dbReference type="GO" id="GO:0016779">
    <property type="term" value="F:nucleotidyltransferase activity"/>
    <property type="evidence" value="ECO:0007669"/>
    <property type="project" value="UniProtKB-KW"/>
</dbReference>
<dbReference type="EMBL" id="CP011126">
    <property type="protein sequence ID" value="AKQ33365.1"/>
    <property type="molecule type" value="Genomic_DNA"/>
</dbReference>
<name>A0ABN4HNZ0_9COXI</name>
<evidence type="ECO:0000256" key="17">
    <source>
        <dbReference type="ARBA" id="ARBA00023264"/>
    </source>
</evidence>
<evidence type="ECO:0000256" key="7">
    <source>
        <dbReference type="ARBA" id="ARBA00019373"/>
    </source>
</evidence>
<dbReference type="Pfam" id="PF01148">
    <property type="entry name" value="CTP_transf_1"/>
    <property type="match status" value="1"/>
</dbReference>
<dbReference type="PANTHER" id="PTHR46382:SF1">
    <property type="entry name" value="PHOSPHATIDATE CYTIDYLYLTRANSFERASE"/>
    <property type="match status" value="1"/>
</dbReference>
<feature type="transmembrane region" description="Helical" evidence="19">
    <location>
        <begin position="52"/>
        <end position="68"/>
    </location>
</feature>
<keyword evidence="8" id="KW-1003">Cell membrane</keyword>
<dbReference type="InterPro" id="IPR000374">
    <property type="entry name" value="PC_trans"/>
</dbReference>
<keyword evidence="17" id="KW-1208">Phospholipid metabolism</keyword>
<comment type="similarity">
    <text evidence="5 18">Belongs to the CDS family.</text>
</comment>
<keyword evidence="21" id="KW-1185">Reference proteome</keyword>
<evidence type="ECO:0000256" key="9">
    <source>
        <dbReference type="ARBA" id="ARBA00022516"/>
    </source>
</evidence>
<keyword evidence="14" id="KW-0443">Lipid metabolism</keyword>
<evidence type="ECO:0000313" key="21">
    <source>
        <dbReference type="Proteomes" id="UP000063965"/>
    </source>
</evidence>
<evidence type="ECO:0000256" key="2">
    <source>
        <dbReference type="ARBA" id="ARBA00004651"/>
    </source>
</evidence>
<feature type="transmembrane region" description="Helical" evidence="19">
    <location>
        <begin position="249"/>
        <end position="268"/>
    </location>
</feature>